<proteinExistence type="predicted"/>
<sequence>MKLQLQKTADRIPKRAFVISTSVFLGLSLVAVIARFLIRFRVQRQLPNIDDLFLTLATALLLVSAGFLYEEVIDLCLWTLQKIVRIGVDRSNGVGPLWRLLECVNDLLVIPIAVTWTVRVPWKQKIILICSLCLTIIMASLSIIRVSGFVYYGMSDVIWGLYWQFLAAEVGVFLAAAVAFRSFFVARKNSRNATPPYSIKRFVKESITGAYRPRGLHSLYSSSFRGSGVDLEDMANDNTDTTGSYDSLQGQESRAGVSHEQNLGTMPLDHSDSLHLCPSIVRTKDLAKVASGRVRDVYPPNACYLCTVR</sequence>
<protein>
    <submittedName>
        <fullName evidence="1">Uncharacterized protein</fullName>
    </submittedName>
</protein>
<keyword evidence="2" id="KW-1185">Reference proteome</keyword>
<dbReference type="EMBL" id="JAOPJF010000005">
    <property type="protein sequence ID" value="KAK1148991.1"/>
    <property type="molecule type" value="Genomic_DNA"/>
</dbReference>
<evidence type="ECO:0000313" key="1">
    <source>
        <dbReference type="EMBL" id="KAK1148991.1"/>
    </source>
</evidence>
<accession>A0ACC3BEF8</accession>
<comment type="caution">
    <text evidence="1">The sequence shown here is derived from an EMBL/GenBank/DDBJ whole genome shotgun (WGS) entry which is preliminary data.</text>
</comment>
<reference evidence="1 2" key="1">
    <citation type="journal article" date="2023" name="ACS Omega">
        <title>Identification of the Neoaspergillic Acid Biosynthesis Gene Cluster by Establishing an In Vitro CRISPR-Ribonucleoprotein Genetic System in Aspergillus melleus.</title>
        <authorList>
            <person name="Yuan B."/>
            <person name="Grau M.F."/>
            <person name="Murata R.M."/>
            <person name="Torok T."/>
            <person name="Venkateswaran K."/>
            <person name="Stajich J.E."/>
            <person name="Wang C.C.C."/>
        </authorList>
    </citation>
    <scope>NUCLEOTIDE SEQUENCE [LARGE SCALE GENOMIC DNA]</scope>
    <source>
        <strain evidence="1 2">IMV 1140</strain>
    </source>
</reference>
<dbReference type="Proteomes" id="UP001177260">
    <property type="component" value="Unassembled WGS sequence"/>
</dbReference>
<evidence type="ECO:0000313" key="2">
    <source>
        <dbReference type="Proteomes" id="UP001177260"/>
    </source>
</evidence>
<name>A0ACC3BEF8_9EURO</name>
<organism evidence="1 2">
    <name type="scientific">Aspergillus melleus</name>
    <dbReference type="NCBI Taxonomy" id="138277"/>
    <lineage>
        <taxon>Eukaryota</taxon>
        <taxon>Fungi</taxon>
        <taxon>Dikarya</taxon>
        <taxon>Ascomycota</taxon>
        <taxon>Pezizomycotina</taxon>
        <taxon>Eurotiomycetes</taxon>
        <taxon>Eurotiomycetidae</taxon>
        <taxon>Eurotiales</taxon>
        <taxon>Aspergillaceae</taxon>
        <taxon>Aspergillus</taxon>
        <taxon>Aspergillus subgen. Circumdati</taxon>
    </lineage>
</organism>
<gene>
    <name evidence="1" type="ORF">N8T08_007666</name>
</gene>